<organism evidence="1 2">
    <name type="scientific">Clostridium scatologenes</name>
    <dbReference type="NCBI Taxonomy" id="1548"/>
    <lineage>
        <taxon>Bacteria</taxon>
        <taxon>Bacillati</taxon>
        <taxon>Bacillota</taxon>
        <taxon>Clostridia</taxon>
        <taxon>Eubacteriales</taxon>
        <taxon>Clostridiaceae</taxon>
        <taxon>Clostridium</taxon>
    </lineage>
</organism>
<dbReference type="EMBL" id="CP009933">
    <property type="protein sequence ID" value="AKA68551.1"/>
    <property type="molecule type" value="Genomic_DNA"/>
</dbReference>
<dbReference type="InterPro" id="IPR014986">
    <property type="entry name" value="XkdN-like"/>
</dbReference>
<keyword evidence="2" id="KW-1185">Reference proteome</keyword>
<dbReference type="STRING" id="1548.CSCA_1426"/>
<name>A0A0E3GQG9_CLOSL</name>
<dbReference type="Gene3D" id="3.30.2220.30">
    <property type="match status" value="1"/>
</dbReference>
<dbReference type="AlphaFoldDB" id="A0A0E3GQG9"/>
<evidence type="ECO:0000313" key="1">
    <source>
        <dbReference type="EMBL" id="AKA68551.1"/>
    </source>
</evidence>
<dbReference type="KEGG" id="csq:CSCA_1426"/>
<dbReference type="Proteomes" id="UP000033115">
    <property type="component" value="Chromosome"/>
</dbReference>
<evidence type="ECO:0000313" key="2">
    <source>
        <dbReference type="Proteomes" id="UP000033115"/>
    </source>
</evidence>
<dbReference type="HOGENOM" id="CLU_138457_0_0_9"/>
<protein>
    <submittedName>
        <fullName evidence="1">XkdN-like protein</fullName>
    </submittedName>
</protein>
<dbReference type="Pfam" id="PF08890">
    <property type="entry name" value="Phage_TAC_5"/>
    <property type="match status" value="1"/>
</dbReference>
<dbReference type="RefSeq" id="WP_029159978.1">
    <property type="nucleotide sequence ID" value="NZ_CP009933.1"/>
</dbReference>
<dbReference type="InterPro" id="IPR038559">
    <property type="entry name" value="XkdN-like_sf"/>
</dbReference>
<sequence>MSKIDLLLKLDKSKLVRPTKEMEIKRLSEALGETFSVTVQSITADEFENIQNGVSVNADGKVESEKNIQAKYVVAGIKDPDFNNQQIIEQFGAVNAAEAVNNIFLPGEITAIFNVINELSGFSKDSVKEIKNLSPETAK</sequence>
<proteinExistence type="predicted"/>
<gene>
    <name evidence="1" type="ORF">CSCA_1426</name>
</gene>
<accession>A0A0E3GQG9</accession>
<reference evidence="1 2" key="1">
    <citation type="journal article" date="2015" name="J. Biotechnol.">
        <title>Complete genome sequence of a malodorant-producing acetogen, Clostridium scatologenes ATCC 25775(T).</title>
        <authorList>
            <person name="Zhu Z."/>
            <person name="Guo T."/>
            <person name="Zheng H."/>
            <person name="Song T."/>
            <person name="Ouyang P."/>
            <person name="Xie J."/>
        </authorList>
    </citation>
    <scope>NUCLEOTIDE SEQUENCE [LARGE SCALE GENOMIC DNA]</scope>
    <source>
        <strain evidence="1 2">ATCC 25775</strain>
    </source>
</reference>